<dbReference type="PANTHER" id="PTHR46098:SF1">
    <property type="entry name" value="TRNA (CYTOSINE(38)-C(5))-METHYLTRANSFERASE"/>
    <property type="match status" value="1"/>
</dbReference>
<protein>
    <recommendedName>
        <fullName evidence="8">Cytosine-specific methyltransferase</fullName>
        <ecNumber evidence="8">2.1.1.37</ecNumber>
    </recommendedName>
</protein>
<dbReference type="RefSeq" id="WP_091790103.1">
    <property type="nucleotide sequence ID" value="NZ_FNDI01000045.1"/>
</dbReference>
<dbReference type="SUPFAM" id="SSF53335">
    <property type="entry name" value="S-adenosyl-L-methionine-dependent methyltransferases"/>
    <property type="match status" value="1"/>
</dbReference>
<accession>A0A7Z7BJ45</accession>
<evidence type="ECO:0000256" key="3">
    <source>
        <dbReference type="ARBA" id="ARBA00022691"/>
    </source>
</evidence>
<dbReference type="GO" id="GO:0003886">
    <property type="term" value="F:DNA (cytosine-5-)-methyltransferase activity"/>
    <property type="evidence" value="ECO:0007669"/>
    <property type="project" value="UniProtKB-EC"/>
</dbReference>
<dbReference type="Pfam" id="PF00145">
    <property type="entry name" value="DNA_methylase"/>
    <property type="match status" value="2"/>
</dbReference>
<sequence length="444" mass="48904">MSVQKQQHEKLNVVELFAGVGGFRLGLEAVYGFPYDVTLSNQFEPSRKKQHASEIYCSHWPEGTHINEDIFKVLESENGQNAIRAARPDVLVAGFPCQDYSVAKPLSASDGLAGKKGVLWWSIAKLLGQRLEDDEPVKYLILENVDRLISSPASCRGRDFAVILATLNSFGYAAEWRIINAADYGHPQRRRRIFIVAYHHSTEVYKRQQAALGRASAQWVSNTVLASAFPCDATNPLDAVEPALTLRDDPFDEQLSYRPLSNGKTRFANVGLMLAGHVHTCSVRAALIPDYTEYCGHPTPLTLGDIVRDTGPVPTSFHVRPEQEDAWKAAKGPKAIPRSKNGFDYTYSEGAMAFPDPLDKPSRTIITSEGGNSASRTKHAVRESSGLIRRLTPEELEALNGFPRGFTANAGVSDVTRAMLMGNALIVGLVRRIGEALYRQHQAS</sequence>
<keyword evidence="3 6" id="KW-0949">S-adenosyl-L-methionine</keyword>
<evidence type="ECO:0000256" key="8">
    <source>
        <dbReference type="RuleBase" id="RU000417"/>
    </source>
</evidence>
<dbReference type="InterPro" id="IPR001525">
    <property type="entry name" value="C5_MeTfrase"/>
</dbReference>
<comment type="caution">
    <text evidence="9">The sequence shown here is derived from an EMBL/GenBank/DDBJ whole genome shotgun (WGS) entry which is preliminary data.</text>
</comment>
<evidence type="ECO:0000256" key="5">
    <source>
        <dbReference type="ARBA" id="ARBA00047422"/>
    </source>
</evidence>
<dbReference type="EC" id="2.1.1.37" evidence="8"/>
<proteinExistence type="inferred from homology"/>
<organism evidence="9 10">
    <name type="scientific">Paraburkholderia steynii</name>
    <dbReference type="NCBI Taxonomy" id="1245441"/>
    <lineage>
        <taxon>Bacteria</taxon>
        <taxon>Pseudomonadati</taxon>
        <taxon>Pseudomonadota</taxon>
        <taxon>Betaproteobacteria</taxon>
        <taxon>Burkholderiales</taxon>
        <taxon>Burkholderiaceae</taxon>
        <taxon>Paraburkholderia</taxon>
    </lineage>
</organism>
<evidence type="ECO:0000313" key="9">
    <source>
        <dbReference type="EMBL" id="SDJ36462.1"/>
    </source>
</evidence>
<dbReference type="EMBL" id="FNDI01000045">
    <property type="protein sequence ID" value="SDJ36462.1"/>
    <property type="molecule type" value="Genomic_DNA"/>
</dbReference>
<dbReference type="Gene3D" id="3.90.120.10">
    <property type="entry name" value="DNA Methylase, subunit A, domain 2"/>
    <property type="match status" value="1"/>
</dbReference>
<dbReference type="NCBIfam" id="TIGR00675">
    <property type="entry name" value="dcm"/>
    <property type="match status" value="1"/>
</dbReference>
<dbReference type="InterPro" id="IPR018117">
    <property type="entry name" value="C5_DNA_meth_AS"/>
</dbReference>
<dbReference type="PRINTS" id="PR00105">
    <property type="entry name" value="C5METTRFRASE"/>
</dbReference>
<dbReference type="PANTHER" id="PTHR46098">
    <property type="entry name" value="TRNA (CYTOSINE(38)-C(5))-METHYLTRANSFERASE"/>
    <property type="match status" value="1"/>
</dbReference>
<dbReference type="InterPro" id="IPR050750">
    <property type="entry name" value="C5-MTase"/>
</dbReference>
<dbReference type="InterPro" id="IPR029063">
    <property type="entry name" value="SAM-dependent_MTases_sf"/>
</dbReference>
<dbReference type="GO" id="GO:0032259">
    <property type="term" value="P:methylation"/>
    <property type="evidence" value="ECO:0007669"/>
    <property type="project" value="UniProtKB-KW"/>
</dbReference>
<evidence type="ECO:0000256" key="2">
    <source>
        <dbReference type="ARBA" id="ARBA00022679"/>
    </source>
</evidence>
<dbReference type="AlphaFoldDB" id="A0A7Z7BJ45"/>
<comment type="similarity">
    <text evidence="6 7">Belongs to the class I-like SAM-binding methyltransferase superfamily. C5-methyltransferase family.</text>
</comment>
<comment type="catalytic activity">
    <reaction evidence="5 8">
        <text>a 2'-deoxycytidine in DNA + S-adenosyl-L-methionine = a 5-methyl-2'-deoxycytidine in DNA + S-adenosyl-L-homocysteine + H(+)</text>
        <dbReference type="Rhea" id="RHEA:13681"/>
        <dbReference type="Rhea" id="RHEA-COMP:11369"/>
        <dbReference type="Rhea" id="RHEA-COMP:11370"/>
        <dbReference type="ChEBI" id="CHEBI:15378"/>
        <dbReference type="ChEBI" id="CHEBI:57856"/>
        <dbReference type="ChEBI" id="CHEBI:59789"/>
        <dbReference type="ChEBI" id="CHEBI:85452"/>
        <dbReference type="ChEBI" id="CHEBI:85454"/>
        <dbReference type="EC" id="2.1.1.37"/>
    </reaction>
</comment>
<dbReference type="PROSITE" id="PS51679">
    <property type="entry name" value="SAM_MT_C5"/>
    <property type="match status" value="1"/>
</dbReference>
<dbReference type="Gene3D" id="3.40.50.150">
    <property type="entry name" value="Vaccinia Virus protein VP39"/>
    <property type="match status" value="1"/>
</dbReference>
<name>A0A7Z7BJ45_9BURK</name>
<dbReference type="Proteomes" id="UP000198900">
    <property type="component" value="Unassembled WGS sequence"/>
</dbReference>
<evidence type="ECO:0000256" key="7">
    <source>
        <dbReference type="RuleBase" id="RU000416"/>
    </source>
</evidence>
<keyword evidence="1 6" id="KW-0489">Methyltransferase</keyword>
<evidence type="ECO:0000256" key="6">
    <source>
        <dbReference type="PROSITE-ProRule" id="PRU01016"/>
    </source>
</evidence>
<gene>
    <name evidence="9" type="ORF">SAMN04487926_14531</name>
</gene>
<keyword evidence="2 6" id="KW-0808">Transferase</keyword>
<evidence type="ECO:0000256" key="1">
    <source>
        <dbReference type="ARBA" id="ARBA00022603"/>
    </source>
</evidence>
<dbReference type="GO" id="GO:0009307">
    <property type="term" value="P:DNA restriction-modification system"/>
    <property type="evidence" value="ECO:0007669"/>
    <property type="project" value="UniProtKB-KW"/>
</dbReference>
<dbReference type="PROSITE" id="PS00094">
    <property type="entry name" value="C5_MTASE_1"/>
    <property type="match status" value="1"/>
</dbReference>
<feature type="active site" evidence="6">
    <location>
        <position position="97"/>
    </location>
</feature>
<keyword evidence="10" id="KW-1185">Reference proteome</keyword>
<reference evidence="9" key="1">
    <citation type="submission" date="2016-10" db="EMBL/GenBank/DDBJ databases">
        <authorList>
            <person name="Varghese N."/>
            <person name="Submissions S."/>
        </authorList>
    </citation>
    <scope>NUCLEOTIDE SEQUENCE [LARGE SCALE GENOMIC DNA]</scope>
    <source>
        <strain evidence="9">YR281</strain>
    </source>
</reference>
<keyword evidence="4" id="KW-0680">Restriction system</keyword>
<evidence type="ECO:0000256" key="4">
    <source>
        <dbReference type="ARBA" id="ARBA00022747"/>
    </source>
</evidence>
<evidence type="ECO:0000313" key="10">
    <source>
        <dbReference type="Proteomes" id="UP000198900"/>
    </source>
</evidence>